<reference evidence="2 3" key="1">
    <citation type="submission" date="2018-04" db="EMBL/GenBank/DDBJ databases">
        <title>The genome of golden apple snail Pomacea canaliculata provides insight into stress tolerance and invasive adaptation.</title>
        <authorList>
            <person name="Liu C."/>
            <person name="Liu B."/>
            <person name="Ren Y."/>
            <person name="Zhang Y."/>
            <person name="Wang H."/>
            <person name="Li S."/>
            <person name="Jiang F."/>
            <person name="Yin L."/>
            <person name="Zhang G."/>
            <person name="Qian W."/>
            <person name="Fan W."/>
        </authorList>
    </citation>
    <scope>NUCLEOTIDE SEQUENCE [LARGE SCALE GENOMIC DNA]</scope>
    <source>
        <strain evidence="2">SZHN2017</strain>
        <tissue evidence="2">Muscle</tissue>
    </source>
</reference>
<dbReference type="InterPro" id="IPR012338">
    <property type="entry name" value="Beta-lactam/transpept-like"/>
</dbReference>
<dbReference type="Gene3D" id="3.40.710.10">
    <property type="entry name" value="DD-peptidase/beta-lactamase superfamily"/>
    <property type="match status" value="2"/>
</dbReference>
<name>A0A2T7Q1M8_POMCA</name>
<gene>
    <name evidence="2" type="ORF">C0Q70_02204</name>
</gene>
<dbReference type="AlphaFoldDB" id="A0A2T7Q1M8"/>
<organism evidence="2 3">
    <name type="scientific">Pomacea canaliculata</name>
    <name type="common">Golden apple snail</name>
    <dbReference type="NCBI Taxonomy" id="400727"/>
    <lineage>
        <taxon>Eukaryota</taxon>
        <taxon>Metazoa</taxon>
        <taxon>Spiralia</taxon>
        <taxon>Lophotrochozoa</taxon>
        <taxon>Mollusca</taxon>
        <taxon>Gastropoda</taxon>
        <taxon>Caenogastropoda</taxon>
        <taxon>Architaenioglossa</taxon>
        <taxon>Ampullarioidea</taxon>
        <taxon>Ampullariidae</taxon>
        <taxon>Pomacea</taxon>
    </lineage>
</organism>
<comment type="caution">
    <text evidence="2">The sequence shown here is derived from an EMBL/GenBank/DDBJ whole genome shotgun (WGS) entry which is preliminary data.</text>
</comment>
<dbReference type="OrthoDB" id="5946976at2759"/>
<dbReference type="InterPro" id="IPR001466">
    <property type="entry name" value="Beta-lactam-related"/>
</dbReference>
<dbReference type="Pfam" id="PF00144">
    <property type="entry name" value="Beta-lactamase"/>
    <property type="match status" value="1"/>
</dbReference>
<feature type="domain" description="Beta-lactamase-related" evidence="1">
    <location>
        <begin position="34"/>
        <end position="344"/>
    </location>
</feature>
<accession>A0A2T7Q1M8</accession>
<evidence type="ECO:0000259" key="1">
    <source>
        <dbReference type="Pfam" id="PF00144"/>
    </source>
</evidence>
<evidence type="ECO:0000313" key="3">
    <source>
        <dbReference type="Proteomes" id="UP000245119"/>
    </source>
</evidence>
<keyword evidence="3" id="KW-1185">Reference proteome</keyword>
<dbReference type="EMBL" id="PZQS01000001">
    <property type="protein sequence ID" value="PVD39569.1"/>
    <property type="molecule type" value="Genomic_DNA"/>
</dbReference>
<sequence length="392" mass="43708">MRSLCNRSMAASTLKVPAADGFVKPGFEHVQDVFRQTIEEGIERGGSFAAYFQGELVVNLWGGFADEEARRPWKYNTASVFYSTTKSPSAVVIGHLVDRGYLDYEQPISRYWPEYGQNGKEKTTLKQLLSLKSGVPVLSDPFKLSLIRDDPQQLESILAQQTPWKMGDEFYAYSPVAIGLYLDQIVRKVDPLKRNLSQYFQEEIAKPFVEPLIGETSELSSCNRVNSLIHDPDFMELPVGSTHGVGSAEGMAKLHGILANGGLLRGQCLLSAQTLKLMQTPLSMGTEKHFGQEMFYSYGMTLLPVLEGNEVKYNFGHGGFGGQFAASDVQHKTGWAYVTNYLDPTIMVTGNCKWQKLEEALFKCVQKVKGINLPRKHILSARDLQNTLKSSL</sequence>
<dbReference type="Proteomes" id="UP000245119">
    <property type="component" value="Linkage Group LG1"/>
</dbReference>
<dbReference type="SUPFAM" id="SSF56601">
    <property type="entry name" value="beta-lactamase/transpeptidase-like"/>
    <property type="match status" value="1"/>
</dbReference>
<dbReference type="InterPro" id="IPR052907">
    <property type="entry name" value="Beta-lactamase/esterase"/>
</dbReference>
<proteinExistence type="predicted"/>
<dbReference type="PANTHER" id="PTHR43319">
    <property type="entry name" value="BETA-LACTAMASE-RELATED"/>
    <property type="match status" value="1"/>
</dbReference>
<dbReference type="PANTHER" id="PTHR43319:SF3">
    <property type="entry name" value="BETA-LACTAMASE-RELATED DOMAIN-CONTAINING PROTEIN"/>
    <property type="match status" value="1"/>
</dbReference>
<dbReference type="STRING" id="400727.A0A2T7Q1M8"/>
<protein>
    <recommendedName>
        <fullName evidence="1">Beta-lactamase-related domain-containing protein</fullName>
    </recommendedName>
</protein>
<evidence type="ECO:0000313" key="2">
    <source>
        <dbReference type="EMBL" id="PVD39569.1"/>
    </source>
</evidence>